<dbReference type="Pfam" id="PF23914">
    <property type="entry name" value="TPR_CcmH_CycH"/>
    <property type="match status" value="1"/>
</dbReference>
<accession>A0A4R2GRZ8</accession>
<dbReference type="InterPro" id="IPR011990">
    <property type="entry name" value="TPR-like_helical_dom_sf"/>
</dbReference>
<feature type="repeat" description="TPR" evidence="1">
    <location>
        <begin position="225"/>
        <end position="258"/>
    </location>
</feature>
<dbReference type="EMBL" id="SLWK01000001">
    <property type="protein sequence ID" value="TCO10966.1"/>
    <property type="molecule type" value="Genomic_DNA"/>
</dbReference>
<evidence type="ECO:0000256" key="1">
    <source>
        <dbReference type="PROSITE-ProRule" id="PRU00339"/>
    </source>
</evidence>
<protein>
    <submittedName>
        <fullName evidence="3">Tetratricopeptide repeat protein</fullName>
    </submittedName>
</protein>
<evidence type="ECO:0000313" key="4">
    <source>
        <dbReference type="Proteomes" id="UP000295221"/>
    </source>
</evidence>
<feature type="repeat" description="TPR" evidence="1">
    <location>
        <begin position="440"/>
        <end position="473"/>
    </location>
</feature>
<dbReference type="AlphaFoldDB" id="A0A4R2GRZ8"/>
<dbReference type="Gene3D" id="1.25.40.10">
    <property type="entry name" value="Tetratricopeptide repeat domain"/>
    <property type="match status" value="2"/>
</dbReference>
<keyword evidence="4" id="KW-1185">Reference proteome</keyword>
<dbReference type="Proteomes" id="UP000295221">
    <property type="component" value="Unassembled WGS sequence"/>
</dbReference>
<dbReference type="PROSITE" id="PS50005">
    <property type="entry name" value="TPR"/>
    <property type="match status" value="2"/>
</dbReference>
<dbReference type="OrthoDB" id="9814220at2"/>
<gene>
    <name evidence="3" type="ORF">EV194_101600</name>
</gene>
<keyword evidence="1" id="KW-0802">TPR repeat</keyword>
<dbReference type="PROSITE" id="PS51257">
    <property type="entry name" value="PROKAR_LIPOPROTEIN"/>
    <property type="match status" value="1"/>
</dbReference>
<dbReference type="PANTHER" id="PTHR12558:SF13">
    <property type="entry name" value="CELL DIVISION CYCLE PROTEIN 27 HOMOLOG"/>
    <property type="match status" value="1"/>
</dbReference>
<dbReference type="InterPro" id="IPR056413">
    <property type="entry name" value="TPR_CcmH_CycH"/>
</dbReference>
<dbReference type="SUPFAM" id="SSF81901">
    <property type="entry name" value="HCP-like"/>
    <property type="match status" value="1"/>
</dbReference>
<dbReference type="PANTHER" id="PTHR12558">
    <property type="entry name" value="CELL DIVISION CYCLE 16,23,27"/>
    <property type="match status" value="1"/>
</dbReference>
<feature type="domain" description="Cytochrome c-type biogenesis protein H TPR" evidence="2">
    <location>
        <begin position="445"/>
        <end position="538"/>
    </location>
</feature>
<name>A0A4R2GRZ8_9BACT</name>
<dbReference type="Pfam" id="PF12895">
    <property type="entry name" value="ANAPC3"/>
    <property type="match status" value="1"/>
</dbReference>
<organism evidence="3 4">
    <name type="scientific">Natronoflexus pectinivorans</name>
    <dbReference type="NCBI Taxonomy" id="682526"/>
    <lineage>
        <taxon>Bacteria</taxon>
        <taxon>Pseudomonadati</taxon>
        <taxon>Bacteroidota</taxon>
        <taxon>Bacteroidia</taxon>
        <taxon>Marinilabiliales</taxon>
        <taxon>Marinilabiliaceae</taxon>
        <taxon>Natronoflexus</taxon>
    </lineage>
</organism>
<dbReference type="RefSeq" id="WP_132431891.1">
    <property type="nucleotide sequence ID" value="NZ_SLWK01000001.1"/>
</dbReference>
<dbReference type="SMART" id="SM00028">
    <property type="entry name" value="TPR"/>
    <property type="match status" value="9"/>
</dbReference>
<sequence>MTDFLKNIILALTFFLAFLTSCGTTKELTTFEDILYPDGRFFSIRHSDDFTTQRFNYYFVEANRLKALGDLGNSAILYMEAIRLDSTCATCYYEISHLLIRNREFNEAENFAFRSVQYDPHNEHFISLLTQLYFHNRKFDKALLSSKYLVELDPDNPEYLYQVSQILYEKERFEEAIDYLNRIEAIIGINEALTFEKHSIYLEAGKKRSALREIKNLISENPNNGNYRVFLGDFYVQQSDMKNALSTYNQVLIDFPDNGLIHFSLANLALSENDMPSFVHHLENGFFNENLEIDIKIQRILPFLMNMNDPDNPLNTEHIDLFLNAIIELHPYDAMGYVLYGNFLSENGNNSKAIDVLETALLLDERQEEIWHDFLLLLFEDQERNNKTEYAKRAASLYPSNPFFNYIAGFSFLLDDDKISSIYYLERASDNAENNTMLKAQVLGLLGDLYYQTDSVEKSFSSYQKSISLNPDNIIVLNNYSYFLSLEKKDLHKAEEMISRVILQEPDNYTYLDTYAWVLFQQGKYLDALYYIERAMELGGKDNGVILEHYGDILYKNGMKDEAITYWKKASYTDDEVTEFLIKKIEFESYFE</sequence>
<dbReference type="Pfam" id="PF13432">
    <property type="entry name" value="TPR_16"/>
    <property type="match status" value="1"/>
</dbReference>
<dbReference type="GO" id="GO:0051301">
    <property type="term" value="P:cell division"/>
    <property type="evidence" value="ECO:0007669"/>
    <property type="project" value="TreeGrafter"/>
</dbReference>
<proteinExistence type="predicted"/>
<dbReference type="SUPFAM" id="SSF48452">
    <property type="entry name" value="TPR-like"/>
    <property type="match status" value="1"/>
</dbReference>
<dbReference type="InterPro" id="IPR019734">
    <property type="entry name" value="TPR_rpt"/>
</dbReference>
<evidence type="ECO:0000259" key="2">
    <source>
        <dbReference type="Pfam" id="PF23914"/>
    </source>
</evidence>
<evidence type="ECO:0000313" key="3">
    <source>
        <dbReference type="EMBL" id="TCO10966.1"/>
    </source>
</evidence>
<comment type="caution">
    <text evidence="3">The sequence shown here is derived from an EMBL/GenBank/DDBJ whole genome shotgun (WGS) entry which is preliminary data.</text>
</comment>
<reference evidence="3 4" key="1">
    <citation type="submission" date="2019-03" db="EMBL/GenBank/DDBJ databases">
        <title>Genomic Encyclopedia of Type Strains, Phase IV (KMG-IV): sequencing the most valuable type-strain genomes for metagenomic binning, comparative biology and taxonomic classification.</title>
        <authorList>
            <person name="Goeker M."/>
        </authorList>
    </citation>
    <scope>NUCLEOTIDE SEQUENCE [LARGE SCALE GENOMIC DNA]</scope>
    <source>
        <strain evidence="3 4">DSM 24179</strain>
    </source>
</reference>